<feature type="transmembrane region" description="Helical" evidence="11">
    <location>
        <begin position="1373"/>
        <end position="1393"/>
    </location>
</feature>
<dbReference type="Gene3D" id="3.40.50.300">
    <property type="entry name" value="P-loop containing nucleotide triphosphate hydrolases"/>
    <property type="match status" value="2"/>
</dbReference>
<dbReference type="GO" id="GO:0016887">
    <property type="term" value="F:ATP hydrolysis activity"/>
    <property type="evidence" value="ECO:0007669"/>
    <property type="project" value="InterPro"/>
</dbReference>
<feature type="domain" description="ABC transporter" evidence="12">
    <location>
        <begin position="268"/>
        <end position="526"/>
    </location>
</feature>
<dbReference type="PANTHER" id="PTHR19241">
    <property type="entry name" value="ATP-BINDING CASSETTE TRANSPORTER"/>
    <property type="match status" value="1"/>
</dbReference>
<evidence type="ECO:0000259" key="12">
    <source>
        <dbReference type="PROSITE" id="PS50893"/>
    </source>
</evidence>
<dbReference type="InterPro" id="IPR027417">
    <property type="entry name" value="P-loop_NTPase"/>
</dbReference>
<dbReference type="SMART" id="SM00382">
    <property type="entry name" value="AAA"/>
    <property type="match status" value="2"/>
</dbReference>
<dbReference type="FunFam" id="3.40.50.300:FF:000054">
    <property type="entry name" value="ABC multidrug transporter atrF"/>
    <property type="match status" value="1"/>
</dbReference>
<feature type="transmembrane region" description="Helical" evidence="11">
    <location>
        <begin position="705"/>
        <end position="731"/>
    </location>
</feature>
<keyword evidence="8 11" id="KW-0472">Membrane</keyword>
<dbReference type="GO" id="GO:0140359">
    <property type="term" value="F:ABC-type transporter activity"/>
    <property type="evidence" value="ECO:0007669"/>
    <property type="project" value="InterPro"/>
</dbReference>
<feature type="region of interest" description="Disordered" evidence="10">
    <location>
        <begin position="922"/>
        <end position="957"/>
    </location>
</feature>
<keyword evidence="3" id="KW-0813">Transport</keyword>
<dbReference type="InterPro" id="IPR034001">
    <property type="entry name" value="ABCG_PDR_1"/>
</dbReference>
<dbReference type="FunFam" id="3.40.50.300:FF:002416">
    <property type="entry name" value="ABC multidrug transporter (Eurofung)"/>
    <property type="match status" value="1"/>
</dbReference>
<evidence type="ECO:0000256" key="9">
    <source>
        <dbReference type="SAM" id="Coils"/>
    </source>
</evidence>
<name>A0A6A7BD12_9PLEO</name>
<dbReference type="InterPro" id="IPR013525">
    <property type="entry name" value="ABC2_TM"/>
</dbReference>
<dbReference type="Pfam" id="PF01061">
    <property type="entry name" value="ABC2_membrane"/>
    <property type="match status" value="2"/>
</dbReference>
<dbReference type="Proteomes" id="UP000799423">
    <property type="component" value="Unassembled WGS sequence"/>
</dbReference>
<evidence type="ECO:0000313" key="14">
    <source>
        <dbReference type="Proteomes" id="UP000799423"/>
    </source>
</evidence>
<feature type="transmembrane region" description="Helical" evidence="11">
    <location>
        <begin position="737"/>
        <end position="758"/>
    </location>
</feature>
<dbReference type="GO" id="GO:0005524">
    <property type="term" value="F:ATP binding"/>
    <property type="evidence" value="ECO:0007669"/>
    <property type="project" value="UniProtKB-KW"/>
</dbReference>
<dbReference type="InterPro" id="IPR003593">
    <property type="entry name" value="AAA+_ATPase"/>
</dbReference>
<organism evidence="13 14">
    <name type="scientific">Plenodomus tracheiphilus IPT5</name>
    <dbReference type="NCBI Taxonomy" id="1408161"/>
    <lineage>
        <taxon>Eukaryota</taxon>
        <taxon>Fungi</taxon>
        <taxon>Dikarya</taxon>
        <taxon>Ascomycota</taxon>
        <taxon>Pezizomycotina</taxon>
        <taxon>Dothideomycetes</taxon>
        <taxon>Pleosporomycetidae</taxon>
        <taxon>Pleosporales</taxon>
        <taxon>Pleosporineae</taxon>
        <taxon>Leptosphaeriaceae</taxon>
        <taxon>Plenodomus</taxon>
    </lineage>
</organism>
<keyword evidence="4 11" id="KW-0812">Transmembrane</keyword>
<evidence type="ECO:0000256" key="7">
    <source>
        <dbReference type="ARBA" id="ARBA00022989"/>
    </source>
</evidence>
<feature type="region of interest" description="Disordered" evidence="10">
    <location>
        <begin position="1"/>
        <end position="53"/>
    </location>
</feature>
<keyword evidence="5" id="KW-0547">Nucleotide-binding</keyword>
<feature type="transmembrane region" description="Helical" evidence="11">
    <location>
        <begin position="770"/>
        <end position="790"/>
    </location>
</feature>
<feature type="transmembrane region" description="Helical" evidence="11">
    <location>
        <begin position="663"/>
        <end position="684"/>
    </location>
</feature>
<dbReference type="InterPro" id="IPR034003">
    <property type="entry name" value="ABCG_PDR_2"/>
</dbReference>
<comment type="similarity">
    <text evidence="2">Belongs to the ABC transporter superfamily. ABCG family. PDR (TC 3.A.1.205) subfamily.</text>
</comment>
<evidence type="ECO:0000256" key="2">
    <source>
        <dbReference type="ARBA" id="ARBA00006012"/>
    </source>
</evidence>
<keyword evidence="7 11" id="KW-1133">Transmembrane helix</keyword>
<feature type="coiled-coil region" evidence="9">
    <location>
        <begin position="567"/>
        <end position="597"/>
    </location>
</feature>
<evidence type="ECO:0000256" key="6">
    <source>
        <dbReference type="ARBA" id="ARBA00022840"/>
    </source>
</evidence>
<feature type="transmembrane region" description="Helical" evidence="11">
    <location>
        <begin position="1570"/>
        <end position="1590"/>
    </location>
</feature>
<dbReference type="EMBL" id="MU006296">
    <property type="protein sequence ID" value="KAF2853304.1"/>
    <property type="molecule type" value="Genomic_DNA"/>
</dbReference>
<evidence type="ECO:0000256" key="8">
    <source>
        <dbReference type="ARBA" id="ARBA00023136"/>
    </source>
</evidence>
<dbReference type="Pfam" id="PF06422">
    <property type="entry name" value="PDR_CDR"/>
    <property type="match status" value="1"/>
</dbReference>
<evidence type="ECO:0000256" key="1">
    <source>
        <dbReference type="ARBA" id="ARBA00004141"/>
    </source>
</evidence>
<dbReference type="CDD" id="cd03232">
    <property type="entry name" value="ABCG_PDR_domain2"/>
    <property type="match status" value="1"/>
</dbReference>
<dbReference type="CDD" id="cd03233">
    <property type="entry name" value="ABCG_PDR_domain1"/>
    <property type="match status" value="1"/>
</dbReference>
<protein>
    <submittedName>
        <fullName evidence="13">ABC multidrug transporter-like protein</fullName>
    </submittedName>
</protein>
<sequence>MASNEGATPLASHLPGGWTETPSDPNRQQSYVGSQHVAQDDGSVTPRAHHNELTDTTFISNALHTSSKSYYGADGAGHPTDSSHTTAAPSTENGLSAVDTTRTPLKQNKIAHDKAIVGPESKHDYLQNQTTDGPVEEQVVLGDDSSDSEHEDGTTTKATEAGARPALQSRQSKPMTEEDLFRVLSRRRTNQSNVLSNAKTGQSHNSAEEDDEINNLMSKMFGHTRQAASEEEKTRHQGVIFKHLTVKGMGVGAALQPSVGDFFLNPGRFVKNLFAKGPKKAAGKPPVRTILDDFSGVIKPGEMCLVLGRPGSGCSTFLKIIGNQRFGYEEITGDVTYGGTDAEEMRKKYRSEVLYNPEDDLHYATLKVKDTLEFALKTKTPGKDSRNEGESRQHYVSEFLRVITKLFWIEHTLGTKVGNELIRGVSGGEKKRVSIAEAMVTKASVQAWDNSTRGLDSSTALEYVQSLRSLTNMARISTSVALYQAGESLYDLFDKVLLIHEGRCCYFGPAEKAAEYFQALGFVKPERWTTSDFLTSVTDDHERQIKDGWEDRIPRTGAQFGKAFADSEQAQDNMAEIEEFEKETQRQAEERQEARTKATKKKNYTLSFPKQVMACTKRQYLVMVGDPQSLIGKWGGIFFQALIVGSLFYNLPNTSAGVFPRGGVIFFMLLFNALLALAELTAAFESRPILLKHKSFSFYRPAAYAIAQTVIDVPLVLIQVFIFDIVVYFMANLSRTASQFFISLLLLWIITMTMYAFFRAIGALVGSLDVATRITGVAIQALVVYTGYLIPPSKMHPWFSWLRWINPIQYGFEGLVANEFYNLDIQCVPPFIAPQVPGAQEQYQSCAIQGNTPGSLTVSGSDYIDAAYGYSRSHLWRNFGIICAMFLFFVALTALGMELQKPNRGGGAVTIYKRGQVPKTIEKEMETKSLPKDEEAGKADPVTEKDSSESEDSGKTVEGVAKNETIFTFQDIKYTIPYEKDERTLLSGIQGFVKPGKLTALMGASGAGKTTLLNTLAQRINFGVVSGDFLVDGKPLPHSFQRSTGFAEQMDVHESTATVREALRFSARLRQPKETPLQEKYDYVETIIDLLEMREIAGAAIGVQGNGLNQEQRKRLTIGVELASKPELLMFLDEPTSGLDSGAAFNIVRFLRKLADAGQAILCTIHQPSAVLFEHFDQLLLLKSGGRTVYFGELGHDSKTLIDYLQGNGAKKCKPNENPAEYMLEAIGAGDPNYKGQDWGDVWEKSSENQKLTEDVQSIISDRRDASQNGEARDDREYAMPYPQQWLAVVSRSFVAIWRDPPYVLGVTMLHIFTGLFNGFTFWNLGNSQIDMQSRLFSVFMTLTISPPLIQQLQPRFLSVRNIYESREGNAKIYSWTAWVWGTILSELPYRIIAGTVYWCCWYFPPNFPRDTYTAASVWLFVMLFEVFYLGFGQAIAAFSPNELLASLLVPLFFTFIVSFCGVVVPYNGLPYFWQSWMYWLTPFKYLLEGFLALLVTGQEIRCEPNEMAIFPSPPGQDCQAYAGQFAQQSGGYVETMQDGNCGFCQYASGDAFAASFNVFPEYIWRDFGIMWAYIFFNFAVVFVCTWLYLGGFRKIKGFFSPATRKQKKQAKQRQNGDKA</sequence>
<dbReference type="Pfam" id="PF00005">
    <property type="entry name" value="ABC_tran"/>
    <property type="match status" value="2"/>
</dbReference>
<feature type="transmembrane region" description="Helical" evidence="11">
    <location>
        <begin position="1413"/>
        <end position="1432"/>
    </location>
</feature>
<feature type="domain" description="ABC transporter" evidence="12">
    <location>
        <begin position="967"/>
        <end position="1209"/>
    </location>
</feature>
<feature type="transmembrane region" description="Helical" evidence="11">
    <location>
        <begin position="875"/>
        <end position="895"/>
    </location>
</feature>
<dbReference type="PROSITE" id="PS00211">
    <property type="entry name" value="ABC_TRANSPORTER_1"/>
    <property type="match status" value="1"/>
</dbReference>
<keyword evidence="9" id="KW-0175">Coiled coil</keyword>
<feature type="compositionally biased region" description="Basic and acidic residues" evidence="10">
    <location>
        <begin position="922"/>
        <end position="955"/>
    </location>
</feature>
<dbReference type="Pfam" id="PF14510">
    <property type="entry name" value="ABC_trans_N"/>
    <property type="match status" value="1"/>
</dbReference>
<feature type="transmembrane region" description="Helical" evidence="11">
    <location>
        <begin position="1302"/>
        <end position="1323"/>
    </location>
</feature>
<evidence type="ECO:0000256" key="11">
    <source>
        <dbReference type="SAM" id="Phobius"/>
    </source>
</evidence>
<dbReference type="GO" id="GO:0016020">
    <property type="term" value="C:membrane"/>
    <property type="evidence" value="ECO:0007669"/>
    <property type="project" value="UniProtKB-SubCell"/>
</dbReference>
<evidence type="ECO:0000256" key="3">
    <source>
        <dbReference type="ARBA" id="ARBA00022448"/>
    </source>
</evidence>
<feature type="transmembrane region" description="Helical" evidence="11">
    <location>
        <begin position="1444"/>
        <end position="1467"/>
    </location>
</feature>
<dbReference type="PROSITE" id="PS50893">
    <property type="entry name" value="ABC_TRANSPORTER_2"/>
    <property type="match status" value="2"/>
</dbReference>
<keyword evidence="6" id="KW-0067">ATP-binding</keyword>
<feature type="region of interest" description="Disordered" evidence="10">
    <location>
        <begin position="141"/>
        <end position="209"/>
    </location>
</feature>
<feature type="transmembrane region" description="Helical" evidence="11">
    <location>
        <begin position="630"/>
        <end position="651"/>
    </location>
</feature>
<evidence type="ECO:0000256" key="10">
    <source>
        <dbReference type="SAM" id="MobiDB-lite"/>
    </source>
</evidence>
<dbReference type="OrthoDB" id="245989at2759"/>
<proteinExistence type="inferred from homology"/>
<comment type="subcellular location">
    <subcellularLocation>
        <location evidence="1">Membrane</location>
        <topology evidence="1">Multi-pass membrane protein</topology>
    </subcellularLocation>
</comment>
<dbReference type="InterPro" id="IPR003439">
    <property type="entry name" value="ABC_transporter-like_ATP-bd"/>
</dbReference>
<keyword evidence="14" id="KW-1185">Reference proteome</keyword>
<evidence type="ECO:0000256" key="5">
    <source>
        <dbReference type="ARBA" id="ARBA00022741"/>
    </source>
</evidence>
<reference evidence="13" key="1">
    <citation type="submission" date="2020-01" db="EMBL/GenBank/DDBJ databases">
        <authorList>
            <consortium name="DOE Joint Genome Institute"/>
            <person name="Haridas S."/>
            <person name="Albert R."/>
            <person name="Binder M."/>
            <person name="Bloem J."/>
            <person name="Labutti K."/>
            <person name="Salamov A."/>
            <person name="Andreopoulos B."/>
            <person name="Baker S.E."/>
            <person name="Barry K."/>
            <person name="Bills G."/>
            <person name="Bluhm B.H."/>
            <person name="Cannon C."/>
            <person name="Castanera R."/>
            <person name="Culley D.E."/>
            <person name="Daum C."/>
            <person name="Ezra D."/>
            <person name="Gonzalez J.B."/>
            <person name="Henrissat B."/>
            <person name="Kuo A."/>
            <person name="Liang C."/>
            <person name="Lipzen A."/>
            <person name="Lutzoni F."/>
            <person name="Magnuson J."/>
            <person name="Mondo S."/>
            <person name="Nolan M."/>
            <person name="Ohm R."/>
            <person name="Pangilinan J."/>
            <person name="Park H.-J."/>
            <person name="Ramirez L."/>
            <person name="Alfaro M."/>
            <person name="Sun H."/>
            <person name="Tritt A."/>
            <person name="Yoshinaga Y."/>
            <person name="Zwiers L.-H."/>
            <person name="Turgeon B.G."/>
            <person name="Goodwin S.B."/>
            <person name="Spatafora J.W."/>
            <person name="Crous P.W."/>
            <person name="Grigoriev I.V."/>
        </authorList>
    </citation>
    <scope>NUCLEOTIDE SEQUENCE</scope>
    <source>
        <strain evidence="13">IPT5</strain>
    </source>
</reference>
<feature type="compositionally biased region" description="Polar residues" evidence="10">
    <location>
        <begin position="190"/>
        <end position="205"/>
    </location>
</feature>
<gene>
    <name evidence="13" type="ORF">T440DRAFT_553075</name>
</gene>
<dbReference type="SUPFAM" id="SSF52540">
    <property type="entry name" value="P-loop containing nucleoside triphosphate hydrolases"/>
    <property type="match status" value="2"/>
</dbReference>
<dbReference type="InterPro" id="IPR029481">
    <property type="entry name" value="ABC_trans_N"/>
</dbReference>
<evidence type="ECO:0000313" key="13">
    <source>
        <dbReference type="EMBL" id="KAF2853304.1"/>
    </source>
</evidence>
<evidence type="ECO:0000256" key="4">
    <source>
        <dbReference type="ARBA" id="ARBA00022692"/>
    </source>
</evidence>
<dbReference type="InterPro" id="IPR017871">
    <property type="entry name" value="ABC_transporter-like_CS"/>
</dbReference>
<feature type="compositionally biased region" description="Polar residues" evidence="10">
    <location>
        <begin position="80"/>
        <end position="106"/>
    </location>
</feature>
<feature type="compositionally biased region" description="Polar residues" evidence="10">
    <location>
        <begin position="20"/>
        <end position="37"/>
    </location>
</feature>
<feature type="region of interest" description="Disordered" evidence="10">
    <location>
        <begin position="70"/>
        <end position="111"/>
    </location>
</feature>
<dbReference type="InterPro" id="IPR010929">
    <property type="entry name" value="PDR_CDR_ABC"/>
</dbReference>
<accession>A0A6A7BD12</accession>